<gene>
    <name evidence="1" type="ORF">POCTA_138.1.T1510105</name>
</gene>
<dbReference type="Proteomes" id="UP000683925">
    <property type="component" value="Unassembled WGS sequence"/>
</dbReference>
<dbReference type="OrthoDB" id="294964at2759"/>
<sequence>MGNLCQCQKPELQFDHQEIQTQQSKVLQESVDNDDIFSELIQQHSSLYQYQNGLTLTSTKPLSPRSQHQIVFLEPKDLSDERINYQPINLQGILTSKSDQLEFIYESPQAEVNGKEKIKKKVNFLK</sequence>
<keyword evidence="2" id="KW-1185">Reference proteome</keyword>
<organism evidence="1 2">
    <name type="scientific">Paramecium octaurelia</name>
    <dbReference type="NCBI Taxonomy" id="43137"/>
    <lineage>
        <taxon>Eukaryota</taxon>
        <taxon>Sar</taxon>
        <taxon>Alveolata</taxon>
        <taxon>Ciliophora</taxon>
        <taxon>Intramacronucleata</taxon>
        <taxon>Oligohymenophorea</taxon>
        <taxon>Peniculida</taxon>
        <taxon>Parameciidae</taxon>
        <taxon>Paramecium</taxon>
    </lineage>
</organism>
<dbReference type="AlphaFoldDB" id="A0A8S1YCS6"/>
<evidence type="ECO:0000313" key="2">
    <source>
        <dbReference type="Proteomes" id="UP000683925"/>
    </source>
</evidence>
<evidence type="ECO:0000313" key="1">
    <source>
        <dbReference type="EMBL" id="CAD8210597.1"/>
    </source>
</evidence>
<reference evidence="1" key="1">
    <citation type="submission" date="2021-01" db="EMBL/GenBank/DDBJ databases">
        <authorList>
            <consortium name="Genoscope - CEA"/>
            <person name="William W."/>
        </authorList>
    </citation>
    <scope>NUCLEOTIDE SEQUENCE</scope>
</reference>
<dbReference type="OMA" id="CQCQKPE"/>
<comment type="caution">
    <text evidence="1">The sequence shown here is derived from an EMBL/GenBank/DDBJ whole genome shotgun (WGS) entry which is preliminary data.</text>
</comment>
<name>A0A8S1YCS6_PAROT</name>
<accession>A0A8S1YCS6</accession>
<dbReference type="EMBL" id="CAJJDP010000153">
    <property type="protein sequence ID" value="CAD8210597.1"/>
    <property type="molecule type" value="Genomic_DNA"/>
</dbReference>
<proteinExistence type="predicted"/>
<protein>
    <submittedName>
        <fullName evidence="1">Uncharacterized protein</fullName>
    </submittedName>
</protein>